<dbReference type="OrthoDB" id="10630818at2759"/>
<gene>
    <name evidence="2" type="ORF">ABL78_1868</name>
</gene>
<organism evidence="2 3">
    <name type="scientific">Leptomonas seymouri</name>
    <dbReference type="NCBI Taxonomy" id="5684"/>
    <lineage>
        <taxon>Eukaryota</taxon>
        <taxon>Discoba</taxon>
        <taxon>Euglenozoa</taxon>
        <taxon>Kinetoplastea</taxon>
        <taxon>Metakinetoplastina</taxon>
        <taxon>Trypanosomatida</taxon>
        <taxon>Trypanosomatidae</taxon>
        <taxon>Leishmaniinae</taxon>
        <taxon>Leptomonas</taxon>
    </lineage>
</organism>
<dbReference type="VEuPathDB" id="TriTrypDB:Lsey_0033_0330"/>
<evidence type="ECO:0000313" key="2">
    <source>
        <dbReference type="EMBL" id="KPI89055.1"/>
    </source>
</evidence>
<feature type="region of interest" description="Disordered" evidence="1">
    <location>
        <begin position="1"/>
        <end position="104"/>
    </location>
</feature>
<protein>
    <submittedName>
        <fullName evidence="2">Uncharacterized protein</fullName>
    </submittedName>
</protein>
<accession>A0A0N1IM64</accession>
<evidence type="ECO:0000256" key="1">
    <source>
        <dbReference type="SAM" id="MobiDB-lite"/>
    </source>
</evidence>
<dbReference type="EMBL" id="LJSK01000033">
    <property type="protein sequence ID" value="KPI89055.1"/>
    <property type="molecule type" value="Genomic_DNA"/>
</dbReference>
<keyword evidence="3" id="KW-1185">Reference proteome</keyword>
<dbReference type="OMA" id="SECTESW"/>
<feature type="compositionally biased region" description="Basic and acidic residues" evidence="1">
    <location>
        <begin position="90"/>
        <end position="100"/>
    </location>
</feature>
<reference evidence="2 3" key="1">
    <citation type="journal article" date="2015" name="PLoS Pathog.">
        <title>Leptomonas seymouri: Adaptations to the Dixenous Life Cycle Analyzed by Genome Sequencing, Transcriptome Profiling and Co-infection with Leishmania donovani.</title>
        <authorList>
            <person name="Kraeva N."/>
            <person name="Butenko A."/>
            <person name="Hlavacova J."/>
            <person name="Kostygov A."/>
            <person name="Myskova J."/>
            <person name="Grybchuk D."/>
            <person name="Lestinova T."/>
            <person name="Votypka J."/>
            <person name="Volf P."/>
            <person name="Opperdoes F."/>
            <person name="Flegontov P."/>
            <person name="Lukes J."/>
            <person name="Yurchenko V."/>
        </authorList>
    </citation>
    <scope>NUCLEOTIDE SEQUENCE [LARGE SCALE GENOMIC DNA]</scope>
    <source>
        <strain evidence="2 3">ATCC 30220</strain>
    </source>
</reference>
<comment type="caution">
    <text evidence="2">The sequence shown here is derived from an EMBL/GenBank/DDBJ whole genome shotgun (WGS) entry which is preliminary data.</text>
</comment>
<sequence>MGALNSRSKRNEPSNGSSSRHYCRYSSSSHEDIAALAKRGVTERERSSNDYSNDYKIQLMQRKAAMRNDKEQRHTQHPPSSNPEGASRVTEPKEGHHNDGQHGLYTHFRKAPSVVSETSVRTVAHKPIRRQVEDGELTPVVQRPSKMDSAALHRRRWSDVAGGSTRDEPHRGASSGGLLFFFGADASHASSSGWGCEAGGACDSGGGGGCDNSFPM</sequence>
<feature type="compositionally biased region" description="Low complexity" evidence="1">
    <location>
        <begin position="17"/>
        <end position="28"/>
    </location>
</feature>
<evidence type="ECO:0000313" key="3">
    <source>
        <dbReference type="Proteomes" id="UP000038009"/>
    </source>
</evidence>
<proteinExistence type="predicted"/>
<dbReference type="Proteomes" id="UP000038009">
    <property type="component" value="Unassembled WGS sequence"/>
</dbReference>
<dbReference type="AlphaFoldDB" id="A0A0N1IM64"/>
<name>A0A0N1IM64_LEPSE</name>